<accession>A0A7J6W334</accession>
<dbReference type="GO" id="GO:0020037">
    <property type="term" value="F:heme binding"/>
    <property type="evidence" value="ECO:0007669"/>
    <property type="project" value="InterPro"/>
</dbReference>
<evidence type="ECO:0000256" key="2">
    <source>
        <dbReference type="ARBA" id="ARBA00022723"/>
    </source>
</evidence>
<proteinExistence type="inferred from homology"/>
<name>A0A7J6W334_THATH</name>
<dbReference type="SUPFAM" id="SSF48264">
    <property type="entry name" value="Cytochrome P450"/>
    <property type="match status" value="1"/>
</dbReference>
<reference evidence="5 6" key="1">
    <citation type="submission" date="2020-06" db="EMBL/GenBank/DDBJ databases">
        <title>Transcriptomic and genomic resources for Thalictrum thalictroides and T. hernandezii: Facilitating candidate gene discovery in an emerging model plant lineage.</title>
        <authorList>
            <person name="Arias T."/>
            <person name="Riano-Pachon D.M."/>
            <person name="Di Stilio V.S."/>
        </authorList>
    </citation>
    <scope>NUCLEOTIDE SEQUENCE [LARGE SCALE GENOMIC DNA]</scope>
    <source>
        <strain evidence="6">cv. WT478/WT964</strain>
        <tissue evidence="5">Leaves</tissue>
    </source>
</reference>
<dbReference type="Gene3D" id="1.10.630.10">
    <property type="entry name" value="Cytochrome P450"/>
    <property type="match status" value="1"/>
</dbReference>
<sequence>MEYEHWQAQRKLANTTLMSKEFRSYVAKTTFNAVESSLLPFLCMQSYVIDLENIFLRFTFDSIFTVIFGRNPKSLSLDLPCNELAQAIDDVTEAITYRHMLPSGWKFCRWLNIISDPRKN</sequence>
<dbReference type="OrthoDB" id="1470350at2759"/>
<evidence type="ECO:0000256" key="3">
    <source>
        <dbReference type="ARBA" id="ARBA00023002"/>
    </source>
</evidence>
<dbReference type="AlphaFoldDB" id="A0A7J6W334"/>
<dbReference type="PANTHER" id="PTHR24296">
    <property type="entry name" value="CYTOCHROME P450"/>
    <property type="match status" value="1"/>
</dbReference>
<dbReference type="GO" id="GO:0005506">
    <property type="term" value="F:iron ion binding"/>
    <property type="evidence" value="ECO:0007669"/>
    <property type="project" value="InterPro"/>
</dbReference>
<evidence type="ECO:0000313" key="5">
    <source>
        <dbReference type="EMBL" id="KAF5191198.1"/>
    </source>
</evidence>
<evidence type="ECO:0000256" key="1">
    <source>
        <dbReference type="ARBA" id="ARBA00010617"/>
    </source>
</evidence>
<comment type="similarity">
    <text evidence="1">Belongs to the cytochrome P450 family.</text>
</comment>
<dbReference type="Proteomes" id="UP000554482">
    <property type="component" value="Unassembled WGS sequence"/>
</dbReference>
<dbReference type="InterPro" id="IPR001128">
    <property type="entry name" value="Cyt_P450"/>
</dbReference>
<evidence type="ECO:0000313" key="6">
    <source>
        <dbReference type="Proteomes" id="UP000554482"/>
    </source>
</evidence>
<dbReference type="GO" id="GO:0004497">
    <property type="term" value="F:monooxygenase activity"/>
    <property type="evidence" value="ECO:0007669"/>
    <property type="project" value="InterPro"/>
</dbReference>
<evidence type="ECO:0000256" key="4">
    <source>
        <dbReference type="ARBA" id="ARBA00023004"/>
    </source>
</evidence>
<gene>
    <name evidence="5" type="ORF">FRX31_019215</name>
</gene>
<keyword evidence="3" id="KW-0560">Oxidoreductase</keyword>
<keyword evidence="4" id="KW-0408">Iron</keyword>
<protein>
    <submittedName>
        <fullName evidence="5">Alkane hydroxylase MAH1-like</fullName>
    </submittedName>
</protein>
<dbReference type="GO" id="GO:0044550">
    <property type="term" value="P:secondary metabolite biosynthetic process"/>
    <property type="evidence" value="ECO:0007669"/>
    <property type="project" value="UniProtKB-ARBA"/>
</dbReference>
<comment type="caution">
    <text evidence="5">The sequence shown here is derived from an EMBL/GenBank/DDBJ whole genome shotgun (WGS) entry which is preliminary data.</text>
</comment>
<dbReference type="GO" id="GO:0016705">
    <property type="term" value="F:oxidoreductase activity, acting on paired donors, with incorporation or reduction of molecular oxygen"/>
    <property type="evidence" value="ECO:0007669"/>
    <property type="project" value="InterPro"/>
</dbReference>
<dbReference type="EMBL" id="JABWDY010023081">
    <property type="protein sequence ID" value="KAF5191198.1"/>
    <property type="molecule type" value="Genomic_DNA"/>
</dbReference>
<organism evidence="5 6">
    <name type="scientific">Thalictrum thalictroides</name>
    <name type="common">Rue-anemone</name>
    <name type="synonym">Anemone thalictroides</name>
    <dbReference type="NCBI Taxonomy" id="46969"/>
    <lineage>
        <taxon>Eukaryota</taxon>
        <taxon>Viridiplantae</taxon>
        <taxon>Streptophyta</taxon>
        <taxon>Embryophyta</taxon>
        <taxon>Tracheophyta</taxon>
        <taxon>Spermatophyta</taxon>
        <taxon>Magnoliopsida</taxon>
        <taxon>Ranunculales</taxon>
        <taxon>Ranunculaceae</taxon>
        <taxon>Thalictroideae</taxon>
        <taxon>Thalictrum</taxon>
    </lineage>
</organism>
<dbReference type="InterPro" id="IPR036396">
    <property type="entry name" value="Cyt_P450_sf"/>
</dbReference>
<keyword evidence="2" id="KW-0479">Metal-binding</keyword>
<dbReference type="Pfam" id="PF00067">
    <property type="entry name" value="p450"/>
    <property type="match status" value="1"/>
</dbReference>
<keyword evidence="6" id="KW-1185">Reference proteome</keyword>